<name>A0A2H5QDV8_CITUN</name>
<evidence type="ECO:0000313" key="3">
    <source>
        <dbReference type="Proteomes" id="UP000236630"/>
    </source>
</evidence>
<dbReference type="EMBL" id="BDQV01000305">
    <property type="protein sequence ID" value="GAY62415.1"/>
    <property type="molecule type" value="Genomic_DNA"/>
</dbReference>
<protein>
    <submittedName>
        <fullName evidence="2">Uncharacterized protein</fullName>
    </submittedName>
</protein>
<reference evidence="2 3" key="1">
    <citation type="journal article" date="2017" name="Front. Genet.">
        <title>Draft sequencing of the heterozygous diploid genome of Satsuma (Citrus unshiu Marc.) using a hybrid assembly approach.</title>
        <authorList>
            <person name="Shimizu T."/>
            <person name="Tanizawa Y."/>
            <person name="Mochizuki T."/>
            <person name="Nagasaki H."/>
            <person name="Yoshioka T."/>
            <person name="Toyoda A."/>
            <person name="Fujiyama A."/>
            <person name="Kaminuma E."/>
            <person name="Nakamura Y."/>
        </authorList>
    </citation>
    <scope>NUCLEOTIDE SEQUENCE [LARGE SCALE GENOMIC DNA]</scope>
    <source>
        <strain evidence="3">cv. Miyagawa wase</strain>
    </source>
</reference>
<feature type="compositionally biased region" description="Basic and acidic residues" evidence="1">
    <location>
        <begin position="90"/>
        <end position="100"/>
    </location>
</feature>
<feature type="compositionally biased region" description="Acidic residues" evidence="1">
    <location>
        <begin position="72"/>
        <end position="89"/>
    </location>
</feature>
<comment type="caution">
    <text evidence="2">The sequence shown here is derived from an EMBL/GenBank/DDBJ whole genome shotgun (WGS) entry which is preliminary data.</text>
</comment>
<sequence length="100" mass="10939">MSYQGDKIQSTIGEPAHGRVVGWGVGIKGKDVYGSPSQGVKDLEKEVEKLKRLIKLVLGKSAQESSQKDIVLTEEDDDGYEDDEVDANDSETKEVALKDD</sequence>
<keyword evidence="3" id="KW-1185">Reference proteome</keyword>
<gene>
    <name evidence="2" type="ORF">CUMW_217600</name>
</gene>
<dbReference type="Proteomes" id="UP000236630">
    <property type="component" value="Unassembled WGS sequence"/>
</dbReference>
<proteinExistence type="predicted"/>
<accession>A0A2H5QDV8</accession>
<organism evidence="2 3">
    <name type="scientific">Citrus unshiu</name>
    <name type="common">Satsuma mandarin</name>
    <name type="synonym">Citrus nobilis var. unshiu</name>
    <dbReference type="NCBI Taxonomy" id="55188"/>
    <lineage>
        <taxon>Eukaryota</taxon>
        <taxon>Viridiplantae</taxon>
        <taxon>Streptophyta</taxon>
        <taxon>Embryophyta</taxon>
        <taxon>Tracheophyta</taxon>
        <taxon>Spermatophyta</taxon>
        <taxon>Magnoliopsida</taxon>
        <taxon>eudicotyledons</taxon>
        <taxon>Gunneridae</taxon>
        <taxon>Pentapetalae</taxon>
        <taxon>rosids</taxon>
        <taxon>malvids</taxon>
        <taxon>Sapindales</taxon>
        <taxon>Rutaceae</taxon>
        <taxon>Aurantioideae</taxon>
        <taxon>Citrus</taxon>
    </lineage>
</organism>
<feature type="region of interest" description="Disordered" evidence="1">
    <location>
        <begin position="61"/>
        <end position="100"/>
    </location>
</feature>
<evidence type="ECO:0000313" key="2">
    <source>
        <dbReference type="EMBL" id="GAY62415.1"/>
    </source>
</evidence>
<dbReference type="AlphaFoldDB" id="A0A2H5QDV8"/>
<evidence type="ECO:0000256" key="1">
    <source>
        <dbReference type="SAM" id="MobiDB-lite"/>
    </source>
</evidence>